<keyword evidence="3" id="KW-0677">Repeat</keyword>
<dbReference type="Pfam" id="PF00053">
    <property type="entry name" value="EGF_laminin"/>
    <property type="match status" value="3"/>
</dbReference>
<feature type="region of interest" description="Disordered" evidence="6">
    <location>
        <begin position="376"/>
        <end position="403"/>
    </location>
</feature>
<accession>A0A7M5X2G3</accession>
<feature type="region of interest" description="Disordered" evidence="6">
    <location>
        <begin position="801"/>
        <end position="820"/>
    </location>
</feature>
<feature type="compositionally biased region" description="Basic and acidic residues" evidence="6">
    <location>
        <begin position="863"/>
        <end position="872"/>
    </location>
</feature>
<dbReference type="EnsemblMetazoa" id="CLYHEMT016729.1">
    <property type="protein sequence ID" value="CLYHEMP016729.1"/>
    <property type="gene ID" value="CLYHEMG016729"/>
</dbReference>
<dbReference type="InterPro" id="IPR000742">
    <property type="entry name" value="EGF"/>
</dbReference>
<dbReference type="PRINTS" id="PR00011">
    <property type="entry name" value="EGFLAMININ"/>
</dbReference>
<protein>
    <recommendedName>
        <fullName evidence="7">EGF-like domain-containing protein</fullName>
    </recommendedName>
</protein>
<dbReference type="InterPro" id="IPR042635">
    <property type="entry name" value="MEGF10/SREC1/2-like"/>
</dbReference>
<dbReference type="OrthoDB" id="5985265at2759"/>
<dbReference type="FunFam" id="2.170.300.10:FF:000041">
    <property type="entry name" value="Tyrosine protein kinase receptor tie-1, putative"/>
    <property type="match status" value="1"/>
</dbReference>
<keyword evidence="4 5" id="KW-1015">Disulfide bond</keyword>
<dbReference type="PROSITE" id="PS00022">
    <property type="entry name" value="EGF_1"/>
    <property type="match status" value="1"/>
</dbReference>
<sequence>CNGTHFGQDCQNECKCQKEAICDSIDGTCTCADGYRGKFCESKCLSGDYGERCQQRCKCKNGGQCDHVTGKCTCKDGFYNDFCEECPDGNYGKNCSMPCLCRNGGDCNKVTGDCDCLKPGFHGKFCENDCGNWTYGKNCQQQCSCFTMNSKDCDGDTGTCNCKDGFVGSACTKICPDGKSLDNPGSYGPDCKETCDCDFRNSNRSYTCDPQSGQCFCKAGWKGRSCTQPCDEKHFGNGCLPCECSLDFMKGSCDQFNGSCHCLDGYQGNYCNETCPFGFYGAGCLSKCGQCSTSCDHRVGCVREEQSSGGEIRTIAIGGVGGLVVVVVVIVGLVVCRRRGALGGGESKKRESNGGYELQEKDNIYSNKDLYEDFQTSGSHQSPVYDSTSDPNIPNPIYSTANNIQPQDYDQLFKHNSKKVKPTPDTYSKLGPSSDLLVPQGNENMRYSNVHTNSIYGTVDEPQASGYQNTTFEGEDYDSLNRNSTTRENDVYPNPAYDHLGNNTIPPVVEDEYAVVNKTPKGKTPNPHVENPMYDAPDKRGISNDLLHGKPLSNTIENETYDSLNHENILGNPQFPKGNQNKGYSNVMSNDIYDALDHSQQPAQDFHQINETYDSLHACARPESNVMINDTYDSLDHQNPNPPTSSVDDLYAPVIKPNKSNHDNITPNETYDILQHPNSNNVTPNDLYAPVIKNKTDSNPPNIMLNDTYDSVNQATPGTGPSVMPDDLYAPVIKKPASNNNVLLNETYDSLNSNHNGGRSRGNSNIMVNDTYDSLQHPQNTENDYAPIGGAGEVASTIYDSIEPPRQPLPQTSSMSMSDMLSKLSESEYNTLHENIANSQPNYDHLTLMREPTKKSPSPILGKPKDYKRLGEEEYSTPNVVGFAGNQNEKQEKKTKKNKKDKKEKKGKK</sequence>
<dbReference type="PANTHER" id="PTHR24043">
    <property type="entry name" value="SCAVENGER RECEPTOR CLASS F"/>
    <property type="match status" value="1"/>
</dbReference>
<feature type="region of interest" description="Disordered" evidence="6">
    <location>
        <begin position="751"/>
        <end position="789"/>
    </location>
</feature>
<evidence type="ECO:0000313" key="8">
    <source>
        <dbReference type="EnsemblMetazoa" id="CLYHEMP016729.1"/>
    </source>
</evidence>
<dbReference type="Gene3D" id="2.170.300.10">
    <property type="entry name" value="Tie2 ligand-binding domain superfamily"/>
    <property type="match status" value="2"/>
</dbReference>
<evidence type="ECO:0000256" key="3">
    <source>
        <dbReference type="ARBA" id="ARBA00022737"/>
    </source>
</evidence>
<keyword evidence="9" id="KW-1185">Reference proteome</keyword>
<evidence type="ECO:0000256" key="6">
    <source>
        <dbReference type="SAM" id="MobiDB-lite"/>
    </source>
</evidence>
<dbReference type="PANTHER" id="PTHR24043:SF8">
    <property type="entry name" value="EGF-LIKE DOMAIN-CONTAINING PROTEIN"/>
    <property type="match status" value="1"/>
</dbReference>
<feature type="compositionally biased region" description="Low complexity" evidence="6">
    <location>
        <begin position="752"/>
        <end position="765"/>
    </location>
</feature>
<proteinExistence type="predicted"/>
<reference evidence="8" key="1">
    <citation type="submission" date="2021-01" db="UniProtKB">
        <authorList>
            <consortium name="EnsemblMetazoa"/>
        </authorList>
    </citation>
    <scope>IDENTIFICATION</scope>
</reference>
<evidence type="ECO:0000256" key="2">
    <source>
        <dbReference type="ARBA" id="ARBA00022729"/>
    </source>
</evidence>
<feature type="region of interest" description="Disordered" evidence="6">
    <location>
        <begin position="849"/>
        <end position="909"/>
    </location>
</feature>
<dbReference type="GO" id="GO:0005044">
    <property type="term" value="F:scavenger receptor activity"/>
    <property type="evidence" value="ECO:0007669"/>
    <property type="project" value="InterPro"/>
</dbReference>
<comment type="caution">
    <text evidence="5">Lacks conserved residue(s) required for the propagation of feature annotation.</text>
</comment>
<dbReference type="Proteomes" id="UP000594262">
    <property type="component" value="Unplaced"/>
</dbReference>
<keyword evidence="2" id="KW-0732">Signal</keyword>
<organism evidence="8 9">
    <name type="scientific">Clytia hemisphaerica</name>
    <dbReference type="NCBI Taxonomy" id="252671"/>
    <lineage>
        <taxon>Eukaryota</taxon>
        <taxon>Metazoa</taxon>
        <taxon>Cnidaria</taxon>
        <taxon>Hydrozoa</taxon>
        <taxon>Hydroidolina</taxon>
        <taxon>Leptothecata</taxon>
        <taxon>Obeliida</taxon>
        <taxon>Clytiidae</taxon>
        <taxon>Clytia</taxon>
    </lineage>
</organism>
<feature type="disulfide bond" evidence="5">
    <location>
        <begin position="31"/>
        <end position="40"/>
    </location>
</feature>
<evidence type="ECO:0000256" key="5">
    <source>
        <dbReference type="PROSITE-ProRule" id="PRU00076"/>
    </source>
</evidence>
<dbReference type="InterPro" id="IPR002049">
    <property type="entry name" value="LE_dom"/>
</dbReference>
<dbReference type="SMART" id="SM00180">
    <property type="entry name" value="EGF_Lam"/>
    <property type="match status" value="5"/>
</dbReference>
<evidence type="ECO:0000259" key="7">
    <source>
        <dbReference type="PROSITE" id="PS50026"/>
    </source>
</evidence>
<evidence type="ECO:0000313" key="9">
    <source>
        <dbReference type="Proteomes" id="UP000594262"/>
    </source>
</evidence>
<dbReference type="PROSITE" id="PS50026">
    <property type="entry name" value="EGF_3"/>
    <property type="match status" value="1"/>
</dbReference>
<feature type="region of interest" description="Disordered" evidence="6">
    <location>
        <begin position="417"/>
        <end position="441"/>
    </location>
</feature>
<name>A0A7M5X2G3_9CNID</name>
<dbReference type="CDD" id="cd00055">
    <property type="entry name" value="EGF_Lam"/>
    <property type="match status" value="3"/>
</dbReference>
<feature type="domain" description="EGF-like" evidence="7">
    <location>
        <begin position="11"/>
        <end position="41"/>
    </location>
</feature>
<dbReference type="SMART" id="SM00181">
    <property type="entry name" value="EGF"/>
    <property type="match status" value="6"/>
</dbReference>
<evidence type="ECO:0000256" key="1">
    <source>
        <dbReference type="ARBA" id="ARBA00022536"/>
    </source>
</evidence>
<evidence type="ECO:0000256" key="4">
    <source>
        <dbReference type="ARBA" id="ARBA00023157"/>
    </source>
</evidence>
<feature type="compositionally biased region" description="Polar residues" evidence="6">
    <location>
        <begin position="766"/>
        <end position="783"/>
    </location>
</feature>
<feature type="region of interest" description="Disordered" evidence="6">
    <location>
        <begin position="456"/>
        <end position="502"/>
    </location>
</feature>
<keyword evidence="1 5" id="KW-0245">EGF-like domain</keyword>
<feature type="compositionally biased region" description="Basic residues" evidence="6">
    <location>
        <begin position="893"/>
        <end position="909"/>
    </location>
</feature>
<dbReference type="AlphaFoldDB" id="A0A7M5X2G3"/>